<dbReference type="CDD" id="cd19162">
    <property type="entry name" value="AKR_FDH"/>
    <property type="match status" value="1"/>
</dbReference>
<dbReference type="Proteomes" id="UP000831963">
    <property type="component" value="Chromosome"/>
</dbReference>
<dbReference type="EMBL" id="CP078077">
    <property type="protein sequence ID" value="UPL16148.1"/>
    <property type="molecule type" value="Genomic_DNA"/>
</dbReference>
<protein>
    <submittedName>
        <fullName evidence="2">Aldo/keto reductase</fullName>
    </submittedName>
</protein>
<dbReference type="PANTHER" id="PTHR42686:SF1">
    <property type="entry name" value="GH17980P-RELATED"/>
    <property type="match status" value="1"/>
</dbReference>
<dbReference type="Pfam" id="PF00248">
    <property type="entry name" value="Aldo_ket_red"/>
    <property type="match status" value="1"/>
</dbReference>
<name>A0ABY4IXD8_9MICO</name>
<dbReference type="PANTHER" id="PTHR42686">
    <property type="entry name" value="GH17980P-RELATED"/>
    <property type="match status" value="1"/>
</dbReference>
<keyword evidence="3" id="KW-1185">Reference proteome</keyword>
<organism evidence="2 3">
    <name type="scientific">Microbacterium galbinum</name>
    <dbReference type="NCBI Taxonomy" id="2851646"/>
    <lineage>
        <taxon>Bacteria</taxon>
        <taxon>Bacillati</taxon>
        <taxon>Actinomycetota</taxon>
        <taxon>Actinomycetes</taxon>
        <taxon>Micrococcales</taxon>
        <taxon>Microbacteriaceae</taxon>
        <taxon>Microbacterium</taxon>
    </lineage>
</organism>
<evidence type="ECO:0000313" key="3">
    <source>
        <dbReference type="Proteomes" id="UP000831963"/>
    </source>
</evidence>
<dbReference type="InterPro" id="IPR023210">
    <property type="entry name" value="NADP_OxRdtase_dom"/>
</dbReference>
<evidence type="ECO:0000259" key="1">
    <source>
        <dbReference type="Pfam" id="PF00248"/>
    </source>
</evidence>
<reference evidence="2 3" key="1">
    <citation type="submission" date="2021-06" db="EMBL/GenBank/DDBJ databases">
        <title>Genome-based taxonomic framework of Microbacterium strains isolated from marine environment, the description of four new species and reclassification of four preexisting species.</title>
        <authorList>
            <person name="Lee S.D."/>
            <person name="Kim S.-M."/>
            <person name="Byeon Y.-S."/>
            <person name="Yang H.L."/>
            <person name="Kim I.S."/>
        </authorList>
    </citation>
    <scope>NUCLEOTIDE SEQUENCE [LARGE SCALE GENOMIC DNA]</scope>
    <source>
        <strain evidence="2 3">SSW1-36</strain>
    </source>
</reference>
<proteinExistence type="predicted"/>
<sequence length="326" mass="35121">MARARLRTGTPLTRFGLGGAQLGNLGRVTTDEQARGAVEEAWVRGSRLFDTAPHYGLGYSERRLGELLAEHPRDEYVLSTKAGRTLVPQVYSAGQLDDGGFAVPAAYRREFDFSRGAILRGVEQSLDRLGVDRLDIVYLHDPDHHWEQASIEGIGALIELRDQGVVTSIGVGMNQSALPARFVRETDIDVVMLAGRFTLLEQGPLADLLPAALEAGVGIVNVGVYNSGLLARPRVAADATYDYVQAPATLIARANAIAEVCEEFGTDLPTAAMQFSLRHPAVTSVVLGCRDARQVAEGVERMDAVVDEGLWDALISRGLLPEGVFG</sequence>
<feature type="domain" description="NADP-dependent oxidoreductase" evidence="1">
    <location>
        <begin position="16"/>
        <end position="306"/>
    </location>
</feature>
<dbReference type="SUPFAM" id="SSF51430">
    <property type="entry name" value="NAD(P)-linked oxidoreductase"/>
    <property type="match status" value="1"/>
</dbReference>
<dbReference type="InterPro" id="IPR044477">
    <property type="entry name" value="FDH-like"/>
</dbReference>
<gene>
    <name evidence="2" type="ORF">KV396_08870</name>
</gene>
<dbReference type="Gene3D" id="3.20.20.100">
    <property type="entry name" value="NADP-dependent oxidoreductase domain"/>
    <property type="match status" value="1"/>
</dbReference>
<dbReference type="InterPro" id="IPR036812">
    <property type="entry name" value="NAD(P)_OxRdtase_dom_sf"/>
</dbReference>
<dbReference type="InterPro" id="IPR020471">
    <property type="entry name" value="AKR"/>
</dbReference>
<evidence type="ECO:0000313" key="2">
    <source>
        <dbReference type="EMBL" id="UPL16148.1"/>
    </source>
</evidence>
<accession>A0ABY4IXD8</accession>